<protein>
    <recommendedName>
        <fullName evidence="3">carbonic anhydrase</fullName>
        <ecNumber evidence="3">4.2.1.1</ecNumber>
    </recommendedName>
</protein>
<dbReference type="Gene3D" id="3.40.1050.10">
    <property type="entry name" value="Carbonic anhydrase"/>
    <property type="match status" value="1"/>
</dbReference>
<dbReference type="AlphaFoldDB" id="A0A3B1DGG0"/>
<dbReference type="GO" id="GO:0015976">
    <property type="term" value="P:carbon utilization"/>
    <property type="evidence" value="ECO:0007669"/>
    <property type="project" value="InterPro"/>
</dbReference>
<name>A0A3B1DGG0_9ZZZZ</name>
<evidence type="ECO:0000256" key="2">
    <source>
        <dbReference type="ARBA" id="ARBA00006217"/>
    </source>
</evidence>
<dbReference type="SMART" id="SM00947">
    <property type="entry name" value="Pro_CA"/>
    <property type="match status" value="1"/>
</dbReference>
<dbReference type="SUPFAM" id="SSF53056">
    <property type="entry name" value="beta-carbonic anhydrase, cab"/>
    <property type="match status" value="1"/>
</dbReference>
<dbReference type="EC" id="4.2.1.1" evidence="3"/>
<dbReference type="InterPro" id="IPR015892">
    <property type="entry name" value="Carbonic_anhydrase_CS"/>
</dbReference>
<keyword evidence="6 8" id="KW-0456">Lyase</keyword>
<keyword evidence="5" id="KW-0862">Zinc</keyword>
<comment type="cofactor">
    <cofactor evidence="1">
        <name>Zn(2+)</name>
        <dbReference type="ChEBI" id="CHEBI:29105"/>
    </cofactor>
</comment>
<dbReference type="PANTHER" id="PTHR11002">
    <property type="entry name" value="CARBONIC ANHYDRASE"/>
    <property type="match status" value="1"/>
</dbReference>
<dbReference type="PROSITE" id="PS00704">
    <property type="entry name" value="PROK_CO2_ANHYDRASE_1"/>
    <property type="match status" value="1"/>
</dbReference>
<evidence type="ECO:0000313" key="8">
    <source>
        <dbReference type="EMBL" id="VAX41886.1"/>
    </source>
</evidence>
<evidence type="ECO:0000256" key="3">
    <source>
        <dbReference type="ARBA" id="ARBA00012925"/>
    </source>
</evidence>
<evidence type="ECO:0000256" key="1">
    <source>
        <dbReference type="ARBA" id="ARBA00001947"/>
    </source>
</evidence>
<gene>
    <name evidence="8" type="ORF">MNBD_PLANCTO02-3149</name>
</gene>
<evidence type="ECO:0000256" key="6">
    <source>
        <dbReference type="ARBA" id="ARBA00023239"/>
    </source>
</evidence>
<dbReference type="GO" id="GO:0008270">
    <property type="term" value="F:zinc ion binding"/>
    <property type="evidence" value="ECO:0007669"/>
    <property type="project" value="InterPro"/>
</dbReference>
<accession>A0A3B1DGG0</accession>
<comment type="similarity">
    <text evidence="2">Belongs to the beta-class carbonic anhydrase family.</text>
</comment>
<dbReference type="GO" id="GO:0004089">
    <property type="term" value="F:carbonate dehydratase activity"/>
    <property type="evidence" value="ECO:0007669"/>
    <property type="project" value="UniProtKB-EC"/>
</dbReference>
<sequence>MKKLVDGVHEFQENEFRPKQQLFENLAQGQEPLALFITCSDSRVIPSLLTQSDPGDLFIIKNAGNIIPPHGAVKGGEAGTIEYALKALNIQDIIICGHSHCGAMDGLLHPEKLVDMPAVQDWLAHAKATELIISENYAHLTKEEDRLTAAVEENVLVQLENIRTYPVVSAALRRGDVKLHGWVYKIETGEVFEYIPEQGQFLIIEK</sequence>
<organism evidence="8">
    <name type="scientific">hydrothermal vent metagenome</name>
    <dbReference type="NCBI Taxonomy" id="652676"/>
    <lineage>
        <taxon>unclassified sequences</taxon>
        <taxon>metagenomes</taxon>
        <taxon>ecological metagenomes</taxon>
    </lineage>
</organism>
<dbReference type="InterPro" id="IPR036874">
    <property type="entry name" value="Carbonic_anhydrase_sf"/>
</dbReference>
<keyword evidence="4" id="KW-0479">Metal-binding</keyword>
<dbReference type="CDD" id="cd00884">
    <property type="entry name" value="beta_CA_cladeB"/>
    <property type="match status" value="1"/>
</dbReference>
<dbReference type="PROSITE" id="PS00705">
    <property type="entry name" value="PROK_CO2_ANHYDRASE_2"/>
    <property type="match status" value="1"/>
</dbReference>
<dbReference type="InterPro" id="IPR045066">
    <property type="entry name" value="Beta_CA_cladeB"/>
</dbReference>
<proteinExistence type="inferred from homology"/>
<dbReference type="EMBL" id="UOGL01000596">
    <property type="protein sequence ID" value="VAX41886.1"/>
    <property type="molecule type" value="Genomic_DNA"/>
</dbReference>
<evidence type="ECO:0000256" key="5">
    <source>
        <dbReference type="ARBA" id="ARBA00022833"/>
    </source>
</evidence>
<reference evidence="8" key="1">
    <citation type="submission" date="2018-06" db="EMBL/GenBank/DDBJ databases">
        <authorList>
            <person name="Zhirakovskaya E."/>
        </authorList>
    </citation>
    <scope>NUCLEOTIDE SEQUENCE</scope>
</reference>
<comment type="catalytic activity">
    <reaction evidence="7">
        <text>hydrogencarbonate + H(+) = CO2 + H2O</text>
        <dbReference type="Rhea" id="RHEA:10748"/>
        <dbReference type="ChEBI" id="CHEBI:15377"/>
        <dbReference type="ChEBI" id="CHEBI:15378"/>
        <dbReference type="ChEBI" id="CHEBI:16526"/>
        <dbReference type="ChEBI" id="CHEBI:17544"/>
        <dbReference type="EC" id="4.2.1.1"/>
    </reaction>
</comment>
<evidence type="ECO:0000256" key="4">
    <source>
        <dbReference type="ARBA" id="ARBA00022723"/>
    </source>
</evidence>
<dbReference type="Pfam" id="PF00484">
    <property type="entry name" value="Pro_CA"/>
    <property type="match status" value="1"/>
</dbReference>
<evidence type="ECO:0000256" key="7">
    <source>
        <dbReference type="ARBA" id="ARBA00048348"/>
    </source>
</evidence>
<dbReference type="PANTHER" id="PTHR11002:SF76">
    <property type="entry name" value="CARBONIC ANHYDRASE"/>
    <property type="match status" value="1"/>
</dbReference>
<dbReference type="InterPro" id="IPR001765">
    <property type="entry name" value="Carbonic_anhydrase"/>
</dbReference>